<keyword evidence="7" id="KW-0732">Signal</keyword>
<evidence type="ECO:0000256" key="2">
    <source>
        <dbReference type="ARBA" id="ARBA00022679"/>
    </source>
</evidence>
<name>A0ABS4QP15_9NOCA</name>
<dbReference type="InterPro" id="IPR038063">
    <property type="entry name" value="Transpep_catalytic_dom"/>
</dbReference>
<proteinExistence type="predicted"/>
<dbReference type="SUPFAM" id="SSF141523">
    <property type="entry name" value="L,D-transpeptidase catalytic domain-like"/>
    <property type="match status" value="1"/>
</dbReference>
<comment type="caution">
    <text evidence="9">The sequence shown here is derived from an EMBL/GenBank/DDBJ whole genome shotgun (WGS) entry which is preliminary data.</text>
</comment>
<organism evidence="9 10">
    <name type="scientific">Nocardia goodfellowii</name>
    <dbReference type="NCBI Taxonomy" id="882446"/>
    <lineage>
        <taxon>Bacteria</taxon>
        <taxon>Bacillati</taxon>
        <taxon>Actinomycetota</taxon>
        <taxon>Actinomycetes</taxon>
        <taxon>Mycobacteriales</taxon>
        <taxon>Nocardiaceae</taxon>
        <taxon>Nocardia</taxon>
    </lineage>
</organism>
<evidence type="ECO:0000256" key="3">
    <source>
        <dbReference type="ARBA" id="ARBA00022960"/>
    </source>
</evidence>
<dbReference type="RefSeq" id="WP_245366216.1">
    <property type="nucleotide sequence ID" value="NZ_JAGGMR010000001.1"/>
</dbReference>
<keyword evidence="10" id="KW-1185">Reference proteome</keyword>
<evidence type="ECO:0000313" key="9">
    <source>
        <dbReference type="EMBL" id="MBP2193450.1"/>
    </source>
</evidence>
<keyword evidence="5 6" id="KW-0961">Cell wall biogenesis/degradation</keyword>
<evidence type="ECO:0000259" key="8">
    <source>
        <dbReference type="PROSITE" id="PS52029"/>
    </source>
</evidence>
<keyword evidence="2" id="KW-0808">Transferase</keyword>
<keyword evidence="3 6" id="KW-0133">Cell shape</keyword>
<dbReference type="CDD" id="cd16913">
    <property type="entry name" value="YkuD_like"/>
    <property type="match status" value="1"/>
</dbReference>
<gene>
    <name evidence="9" type="ORF">BJ987_006351</name>
</gene>
<evidence type="ECO:0000313" key="10">
    <source>
        <dbReference type="Proteomes" id="UP001519325"/>
    </source>
</evidence>
<feature type="chain" id="PRO_5046031883" description="L,D-TPase catalytic domain-containing protein" evidence="7">
    <location>
        <begin position="33"/>
        <end position="173"/>
    </location>
</feature>
<feature type="active site" description="Proton donor/acceptor" evidence="6">
    <location>
        <position position="137"/>
    </location>
</feature>
<evidence type="ECO:0000256" key="1">
    <source>
        <dbReference type="ARBA" id="ARBA00004752"/>
    </source>
</evidence>
<dbReference type="PROSITE" id="PS52029">
    <property type="entry name" value="LD_TPASE"/>
    <property type="match status" value="1"/>
</dbReference>
<reference evidence="9 10" key="1">
    <citation type="submission" date="2021-03" db="EMBL/GenBank/DDBJ databases">
        <title>Sequencing the genomes of 1000 actinobacteria strains.</title>
        <authorList>
            <person name="Klenk H.-P."/>
        </authorList>
    </citation>
    <scope>NUCLEOTIDE SEQUENCE [LARGE SCALE GENOMIC DNA]</scope>
    <source>
        <strain evidence="9 10">DSM 45516</strain>
    </source>
</reference>
<accession>A0ABS4QP15</accession>
<dbReference type="PANTHER" id="PTHR30582:SF33">
    <property type="entry name" value="EXPORTED PROTEIN"/>
    <property type="match status" value="1"/>
</dbReference>
<dbReference type="Gene3D" id="2.40.440.10">
    <property type="entry name" value="L,D-transpeptidase catalytic domain-like"/>
    <property type="match status" value="1"/>
</dbReference>
<evidence type="ECO:0000256" key="4">
    <source>
        <dbReference type="ARBA" id="ARBA00022984"/>
    </source>
</evidence>
<evidence type="ECO:0000256" key="6">
    <source>
        <dbReference type="PROSITE-ProRule" id="PRU01373"/>
    </source>
</evidence>
<dbReference type="InterPro" id="IPR050979">
    <property type="entry name" value="LD-transpeptidase"/>
</dbReference>
<dbReference type="Proteomes" id="UP001519325">
    <property type="component" value="Unassembled WGS sequence"/>
</dbReference>
<keyword evidence="4 6" id="KW-0573">Peptidoglycan synthesis</keyword>
<feature type="domain" description="L,D-TPase catalytic" evidence="8">
    <location>
        <begin position="66"/>
        <end position="172"/>
    </location>
</feature>
<dbReference type="Pfam" id="PF03734">
    <property type="entry name" value="YkuD"/>
    <property type="match status" value="1"/>
</dbReference>
<dbReference type="InterPro" id="IPR005490">
    <property type="entry name" value="LD_TPept_cat_dom"/>
</dbReference>
<feature type="active site" description="Nucleophile" evidence="6">
    <location>
        <position position="148"/>
    </location>
</feature>
<evidence type="ECO:0000256" key="5">
    <source>
        <dbReference type="ARBA" id="ARBA00023316"/>
    </source>
</evidence>
<dbReference type="PANTHER" id="PTHR30582">
    <property type="entry name" value="L,D-TRANSPEPTIDASE"/>
    <property type="match status" value="1"/>
</dbReference>
<protein>
    <recommendedName>
        <fullName evidence="8">L,D-TPase catalytic domain-containing protein</fullName>
    </recommendedName>
</protein>
<comment type="pathway">
    <text evidence="1 6">Cell wall biogenesis; peptidoglycan biosynthesis.</text>
</comment>
<feature type="signal peptide" evidence="7">
    <location>
        <begin position="1"/>
        <end position="32"/>
    </location>
</feature>
<sequence>MSSTRVRRASAGYALLAGIAAAGFLTAPAAHADPLWPGGPDVPGVPAIVPPPPAPPVIAPCTAAGAKVCMSKSMNEAWLMEDGKVTYGPTPISHGRPGYETPPGVFKVAFKREDHWSTMHHVPMKWAVFFNGDIATHIGPVEEQSHGCIRMVPEGAERLYHHVNPGDIIEVIE</sequence>
<evidence type="ECO:0000256" key="7">
    <source>
        <dbReference type="SAM" id="SignalP"/>
    </source>
</evidence>
<dbReference type="EMBL" id="JAGGMR010000001">
    <property type="protein sequence ID" value="MBP2193450.1"/>
    <property type="molecule type" value="Genomic_DNA"/>
</dbReference>